<dbReference type="EMBL" id="CP081294">
    <property type="protein sequence ID" value="QZD94163.1"/>
    <property type="molecule type" value="Genomic_DNA"/>
</dbReference>
<protein>
    <submittedName>
        <fullName evidence="2">BLUF domain-containing protein</fullName>
    </submittedName>
</protein>
<proteinExistence type="predicted"/>
<dbReference type="InterPro" id="IPR036046">
    <property type="entry name" value="Acylphosphatase-like_dom_sf"/>
</dbReference>
<organism evidence="2 3">
    <name type="scientific">Qipengyuania gelatinilytica</name>
    <dbReference type="NCBI Taxonomy" id="2867231"/>
    <lineage>
        <taxon>Bacteria</taxon>
        <taxon>Pseudomonadati</taxon>
        <taxon>Pseudomonadota</taxon>
        <taxon>Alphaproteobacteria</taxon>
        <taxon>Sphingomonadales</taxon>
        <taxon>Erythrobacteraceae</taxon>
        <taxon>Qipengyuania</taxon>
    </lineage>
</organism>
<dbReference type="PROSITE" id="PS50925">
    <property type="entry name" value="BLUF"/>
    <property type="match status" value="1"/>
</dbReference>
<reference evidence="2 3" key="1">
    <citation type="submission" date="2021-08" db="EMBL/GenBank/DDBJ databases">
        <title>Comparative Genomics Analysis of the Genus Qipengyuania Reveals Extensive Genetic Diversity and Metabolic Versatility, Including the Description of Fifteen Novel Species.</title>
        <authorList>
            <person name="Liu Y."/>
        </authorList>
    </citation>
    <scope>NUCLEOTIDE SEQUENCE [LARGE SCALE GENOMIC DNA]</scope>
    <source>
        <strain evidence="2 3">1NDH1</strain>
    </source>
</reference>
<dbReference type="InterPro" id="IPR007024">
    <property type="entry name" value="BLUF_domain"/>
</dbReference>
<name>A0ABX8ZYT7_9SPHN</name>
<dbReference type="SMART" id="SM01034">
    <property type="entry name" value="BLUF"/>
    <property type="match status" value="1"/>
</dbReference>
<dbReference type="Gene3D" id="3.30.70.100">
    <property type="match status" value="1"/>
</dbReference>
<sequence>MKRLLYSSVAAGGTTTRDVMDVITSSERNNPRRDLTGFLIYDRDRFLQLLEGPALEVEALMAVIENDPRHEGIEVLLEETAGKRWFPDWSMKRLITFGSVPAQEELSSILAGDEEGRRVLSEVNRFLDA</sequence>
<gene>
    <name evidence="2" type="ORF">K3136_08605</name>
</gene>
<dbReference type="RefSeq" id="WP_221429913.1">
    <property type="nucleotide sequence ID" value="NZ_CP081294.1"/>
</dbReference>
<dbReference type="SUPFAM" id="SSF54975">
    <property type="entry name" value="Acylphosphatase/BLUF domain-like"/>
    <property type="match status" value="1"/>
</dbReference>
<dbReference type="Proteomes" id="UP000824321">
    <property type="component" value="Chromosome"/>
</dbReference>
<dbReference type="Pfam" id="PF04940">
    <property type="entry name" value="BLUF"/>
    <property type="match status" value="1"/>
</dbReference>
<feature type="domain" description="BLUF" evidence="1">
    <location>
        <begin position="1"/>
        <end position="92"/>
    </location>
</feature>
<evidence type="ECO:0000259" key="1">
    <source>
        <dbReference type="PROSITE" id="PS50925"/>
    </source>
</evidence>
<keyword evidence="3" id="KW-1185">Reference proteome</keyword>
<evidence type="ECO:0000313" key="3">
    <source>
        <dbReference type="Proteomes" id="UP000824321"/>
    </source>
</evidence>
<evidence type="ECO:0000313" key="2">
    <source>
        <dbReference type="EMBL" id="QZD94163.1"/>
    </source>
</evidence>
<accession>A0ABX8ZYT7</accession>